<dbReference type="Pfam" id="PF08079">
    <property type="entry name" value="Ribosomal_L30_N"/>
    <property type="match status" value="1"/>
</dbReference>
<dbReference type="InParanoid" id="T1EGI7"/>
<comment type="similarity">
    <text evidence="1">Belongs to the universal ribosomal protein uL30 family.</text>
</comment>
<dbReference type="PANTHER" id="PTHR11524">
    <property type="entry name" value="60S RIBOSOMAL PROTEIN L7"/>
    <property type="match status" value="1"/>
</dbReference>
<evidence type="ECO:0000313" key="8">
    <source>
        <dbReference type="Proteomes" id="UP000015101"/>
    </source>
</evidence>
<evidence type="ECO:0000259" key="5">
    <source>
        <dbReference type="Pfam" id="PF08079"/>
    </source>
</evidence>
<dbReference type="AlphaFoldDB" id="T1EGI7"/>
<dbReference type="STRING" id="6412.T1EGI7"/>
<dbReference type="OMA" id="VHFMEIS"/>
<dbReference type="InterPro" id="IPR012988">
    <property type="entry name" value="Ribosomal_uL30_N_euk"/>
</dbReference>
<dbReference type="GO" id="GO:0022625">
    <property type="term" value="C:cytosolic large ribosomal subunit"/>
    <property type="evidence" value="ECO:0000318"/>
    <property type="project" value="GO_Central"/>
</dbReference>
<dbReference type="InterPro" id="IPR035808">
    <property type="entry name" value="Ribosomal_uL30_euk_arc"/>
</dbReference>
<keyword evidence="8" id="KW-1185">Reference proteome</keyword>
<dbReference type="GO" id="GO:0003723">
    <property type="term" value="F:RNA binding"/>
    <property type="evidence" value="ECO:0000318"/>
    <property type="project" value="GO_Central"/>
</dbReference>
<dbReference type="Gene3D" id="1.10.15.30">
    <property type="match status" value="1"/>
</dbReference>
<dbReference type="SUPFAM" id="SSF55129">
    <property type="entry name" value="Ribosomal protein L30p/L7e"/>
    <property type="match status" value="1"/>
</dbReference>
<dbReference type="Proteomes" id="UP000015101">
    <property type="component" value="Unassembled WGS sequence"/>
</dbReference>
<dbReference type="GO" id="GO:0000463">
    <property type="term" value="P:maturation of LSU-rRNA from tricistronic rRNA transcript (SSU-rRNA, 5.8S rRNA, LSU-rRNA)"/>
    <property type="evidence" value="ECO:0000318"/>
    <property type="project" value="GO_Central"/>
</dbReference>
<protein>
    <recommendedName>
        <fullName evidence="9">Ribosomal protein L30 ferredoxin-like fold domain-containing protein</fullName>
    </recommendedName>
</protein>
<dbReference type="CDD" id="cd01657">
    <property type="entry name" value="Ribosomal_L7_archeal_euk"/>
    <property type="match status" value="1"/>
</dbReference>
<feature type="domain" description="Large ribosomal subunit protein uL30 N-terminal eukaryotes" evidence="5">
    <location>
        <begin position="10"/>
        <end position="81"/>
    </location>
</feature>
<dbReference type="KEGG" id="hro:HELRODRAFT_116952"/>
<dbReference type="eggNOG" id="KOG3184">
    <property type="taxonomic scope" value="Eukaryota"/>
</dbReference>
<name>T1EGI7_HELRO</name>
<dbReference type="EMBL" id="KB095859">
    <property type="protein sequence ID" value="ESO10519.1"/>
    <property type="molecule type" value="Genomic_DNA"/>
</dbReference>
<dbReference type="InterPro" id="IPR016082">
    <property type="entry name" value="Ribosomal_uL30_ferredoxin-like"/>
</dbReference>
<dbReference type="OrthoDB" id="28644at2759"/>
<dbReference type="GO" id="GO:0003735">
    <property type="term" value="F:structural constituent of ribosome"/>
    <property type="evidence" value="ECO:0000318"/>
    <property type="project" value="GO_Central"/>
</dbReference>
<dbReference type="EMBL" id="AMQM01008843">
    <property type="status" value="NOT_ANNOTATED_CDS"/>
    <property type="molecule type" value="Genomic_DNA"/>
</dbReference>
<reference evidence="8" key="1">
    <citation type="submission" date="2012-12" db="EMBL/GenBank/DDBJ databases">
        <authorList>
            <person name="Hellsten U."/>
            <person name="Grimwood J."/>
            <person name="Chapman J.A."/>
            <person name="Shapiro H."/>
            <person name="Aerts A."/>
            <person name="Otillar R.P."/>
            <person name="Terry A.Y."/>
            <person name="Boore J.L."/>
            <person name="Simakov O."/>
            <person name="Marletaz F."/>
            <person name="Cho S.-J."/>
            <person name="Edsinger-Gonzales E."/>
            <person name="Havlak P."/>
            <person name="Kuo D.-H."/>
            <person name="Larsson T."/>
            <person name="Lv J."/>
            <person name="Arendt D."/>
            <person name="Savage R."/>
            <person name="Osoegawa K."/>
            <person name="de Jong P."/>
            <person name="Lindberg D.R."/>
            <person name="Seaver E.C."/>
            <person name="Weisblat D.A."/>
            <person name="Putnam N.H."/>
            <person name="Grigoriev I.V."/>
            <person name="Rokhsar D.S."/>
        </authorList>
    </citation>
    <scope>NUCLEOTIDE SEQUENCE</scope>
</reference>
<sequence length="245" mass="28811">MSERYIPHKVPEVILKKKKKNEISKAKSVANEIKNKTKKESILKRIRFKRAEKFVKEYRSRENFDIQIQRRARRANLYKIPVDPTLIFVVRIKTPLDLHLRARKVLNLLRLITPNTGVFLKLNTTTLKLLRLIEPYITWGTPNLKSIRELIYKRGHAKTKNGFKSLNDNRLIEDHLGQYDIICIEDIIHEIVTLGPHFKEVNALIWHIKMNLPTESWKNSGLPFNKEGQYGDRKDKINSLLAQMV</sequence>
<gene>
    <name evidence="7" type="primary">20195689</name>
    <name evidence="6" type="ORF">HELRODRAFT_116952</name>
</gene>
<evidence type="ECO:0000256" key="3">
    <source>
        <dbReference type="ARBA" id="ARBA00023274"/>
    </source>
</evidence>
<feature type="domain" description="Large ribosomal subunit protein uL30-like ferredoxin-like fold" evidence="4">
    <location>
        <begin position="87"/>
        <end position="137"/>
    </location>
</feature>
<evidence type="ECO:0000313" key="6">
    <source>
        <dbReference type="EMBL" id="ESO10519.1"/>
    </source>
</evidence>
<proteinExistence type="inferred from homology"/>
<dbReference type="RefSeq" id="XP_009011397.1">
    <property type="nucleotide sequence ID" value="XM_009013149.1"/>
</dbReference>
<keyword evidence="2" id="KW-0689">Ribosomal protein</keyword>
<dbReference type="Gene3D" id="3.30.1390.20">
    <property type="entry name" value="Ribosomal protein L30, ferredoxin-like fold domain"/>
    <property type="match status" value="1"/>
</dbReference>
<dbReference type="GeneID" id="20195689"/>
<keyword evidence="3" id="KW-0687">Ribonucleoprotein</keyword>
<dbReference type="CTD" id="20195689"/>
<evidence type="ECO:0000256" key="1">
    <source>
        <dbReference type="ARBA" id="ARBA00007594"/>
    </source>
</evidence>
<dbReference type="InterPro" id="IPR039699">
    <property type="entry name" value="Ribosomal_uL30"/>
</dbReference>
<evidence type="ECO:0000313" key="7">
    <source>
        <dbReference type="EnsemblMetazoa" id="HelroP116952"/>
    </source>
</evidence>
<evidence type="ECO:0008006" key="9">
    <source>
        <dbReference type="Google" id="ProtNLM"/>
    </source>
</evidence>
<evidence type="ECO:0000259" key="4">
    <source>
        <dbReference type="Pfam" id="PF00327"/>
    </source>
</evidence>
<accession>T1EGI7</accession>
<dbReference type="FunFam" id="3.30.1390.20:FF:000004">
    <property type="entry name" value="60S ribosomal protein L7"/>
    <property type="match status" value="1"/>
</dbReference>
<reference evidence="6 8" key="2">
    <citation type="journal article" date="2013" name="Nature">
        <title>Insights into bilaterian evolution from three spiralian genomes.</title>
        <authorList>
            <person name="Simakov O."/>
            <person name="Marletaz F."/>
            <person name="Cho S.J."/>
            <person name="Edsinger-Gonzales E."/>
            <person name="Havlak P."/>
            <person name="Hellsten U."/>
            <person name="Kuo D.H."/>
            <person name="Larsson T."/>
            <person name="Lv J."/>
            <person name="Arendt D."/>
            <person name="Savage R."/>
            <person name="Osoegawa K."/>
            <person name="de Jong P."/>
            <person name="Grimwood J."/>
            <person name="Chapman J.A."/>
            <person name="Shapiro H."/>
            <person name="Aerts A."/>
            <person name="Otillar R.P."/>
            <person name="Terry A.Y."/>
            <person name="Boore J.L."/>
            <person name="Grigoriev I.V."/>
            <person name="Lindberg D.R."/>
            <person name="Seaver E.C."/>
            <person name="Weisblat D.A."/>
            <person name="Putnam N.H."/>
            <person name="Rokhsar D.S."/>
        </authorList>
    </citation>
    <scope>NUCLEOTIDE SEQUENCE</scope>
</reference>
<dbReference type="Pfam" id="PF00327">
    <property type="entry name" value="Ribosomal_L30"/>
    <property type="match status" value="1"/>
</dbReference>
<dbReference type="HOGENOM" id="CLU_055156_0_2_1"/>
<dbReference type="PANTHER" id="PTHR11524:SF16">
    <property type="entry name" value="LARGE RIBOSOMAL SUBUNIT PROTEIN UL30"/>
    <property type="match status" value="1"/>
</dbReference>
<dbReference type="EnsemblMetazoa" id="HelroT116952">
    <property type="protein sequence ID" value="HelroP116952"/>
    <property type="gene ID" value="HelroG116952"/>
</dbReference>
<evidence type="ECO:0000256" key="2">
    <source>
        <dbReference type="ARBA" id="ARBA00022980"/>
    </source>
</evidence>
<organism evidence="7 8">
    <name type="scientific">Helobdella robusta</name>
    <name type="common">Californian leech</name>
    <dbReference type="NCBI Taxonomy" id="6412"/>
    <lineage>
        <taxon>Eukaryota</taxon>
        <taxon>Metazoa</taxon>
        <taxon>Spiralia</taxon>
        <taxon>Lophotrochozoa</taxon>
        <taxon>Annelida</taxon>
        <taxon>Clitellata</taxon>
        <taxon>Hirudinea</taxon>
        <taxon>Rhynchobdellida</taxon>
        <taxon>Glossiphoniidae</taxon>
        <taxon>Helobdella</taxon>
    </lineage>
</organism>
<reference evidence="7" key="3">
    <citation type="submission" date="2015-06" db="UniProtKB">
        <authorList>
            <consortium name="EnsemblMetazoa"/>
        </authorList>
    </citation>
    <scope>IDENTIFICATION</scope>
</reference>
<dbReference type="InterPro" id="IPR036919">
    <property type="entry name" value="Ribo_uL30_ferredoxin-like_sf"/>
</dbReference>